<keyword evidence="2" id="KW-1185">Reference proteome</keyword>
<dbReference type="AlphaFoldDB" id="A0A5J5GH42"/>
<organism evidence="1 2">
    <name type="scientific">Paenibacillus spiritus</name>
    <dbReference type="NCBI Taxonomy" id="2496557"/>
    <lineage>
        <taxon>Bacteria</taxon>
        <taxon>Bacillati</taxon>
        <taxon>Bacillota</taxon>
        <taxon>Bacilli</taxon>
        <taxon>Bacillales</taxon>
        <taxon>Paenibacillaceae</taxon>
        <taxon>Paenibacillus</taxon>
    </lineage>
</organism>
<dbReference type="RefSeq" id="WP_150456697.1">
    <property type="nucleotide sequence ID" value="NZ_VYKK01000004.1"/>
</dbReference>
<dbReference type="OrthoDB" id="2613679at2"/>
<reference evidence="1 2" key="1">
    <citation type="submission" date="2019-09" db="EMBL/GenBank/DDBJ databases">
        <title>Bacillus ochoae sp. nov., Paenibacillus whitsoniae sp. nov., Paenibacillus spiritus sp. nov. Isolated from the Mars Exploration Rover during spacecraft assembly.</title>
        <authorList>
            <person name="Seuylemezian A."/>
            <person name="Vaishampayan P."/>
        </authorList>
    </citation>
    <scope>NUCLEOTIDE SEQUENCE [LARGE SCALE GENOMIC DNA]</scope>
    <source>
        <strain evidence="1 2">MER_111</strain>
    </source>
</reference>
<accession>A0A5J5GH42</accession>
<evidence type="ECO:0000313" key="2">
    <source>
        <dbReference type="Proteomes" id="UP000367750"/>
    </source>
</evidence>
<comment type="caution">
    <text evidence="1">The sequence shown here is derived from an EMBL/GenBank/DDBJ whole genome shotgun (WGS) entry which is preliminary data.</text>
</comment>
<dbReference type="Proteomes" id="UP000367750">
    <property type="component" value="Unassembled WGS sequence"/>
</dbReference>
<gene>
    <name evidence="1" type="ORF">F4V43_02660</name>
</gene>
<dbReference type="EMBL" id="VYKK01000004">
    <property type="protein sequence ID" value="KAA9007407.1"/>
    <property type="molecule type" value="Genomic_DNA"/>
</dbReference>
<proteinExistence type="predicted"/>
<sequence>MPPLNQEQKLKKFEEMKFMIESEGYRLHSKAWNGFRGYIDLSCPKGHSYSVTWVKFKQGNRCPRCNFEKRGLNFKGFGENGVTRKEYQQAMADKFQKELESEGYKVISNQGKVKYSTNKTEIKVLCPNNHEWEVNWNKWDSGKRCRFCFEERMRKSTEEIRQELAREGCELIGEYKGSNYSFEYNCSCGGRGRTRIKDFRNGTRCNRCRGERNREKMRELRLKKIEEFDQSTEN</sequence>
<evidence type="ECO:0000313" key="1">
    <source>
        <dbReference type="EMBL" id="KAA9007407.1"/>
    </source>
</evidence>
<name>A0A5J5GH42_9BACL</name>
<protein>
    <submittedName>
        <fullName evidence="1">Uncharacterized protein</fullName>
    </submittedName>
</protein>